<dbReference type="PROSITE" id="PS51257">
    <property type="entry name" value="PROKAR_LIPOPROTEIN"/>
    <property type="match status" value="1"/>
</dbReference>
<comment type="caution">
    <text evidence="9">The sequence shown here is derived from an EMBL/GenBank/DDBJ whole genome shotgun (WGS) entry which is preliminary data.</text>
</comment>
<dbReference type="InterPro" id="IPR010611">
    <property type="entry name" value="3D_dom"/>
</dbReference>
<feature type="signal peptide" evidence="6">
    <location>
        <begin position="1"/>
        <end position="18"/>
    </location>
</feature>
<keyword evidence="4" id="KW-0961">Cell wall biogenesis/degradation</keyword>
<keyword evidence="11" id="KW-1185">Reference proteome</keyword>
<evidence type="ECO:0000313" key="11">
    <source>
        <dbReference type="Proteomes" id="UP001154259"/>
    </source>
</evidence>
<dbReference type="GO" id="GO:0009254">
    <property type="term" value="P:peptidoglycan turnover"/>
    <property type="evidence" value="ECO:0007669"/>
    <property type="project" value="InterPro"/>
</dbReference>
<dbReference type="Proteomes" id="UP001154259">
    <property type="component" value="Unassembled WGS sequence"/>
</dbReference>
<dbReference type="AlphaFoldDB" id="A0A9W4XI24"/>
<dbReference type="InterPro" id="IPR005300">
    <property type="entry name" value="MltA_B"/>
</dbReference>
<evidence type="ECO:0000256" key="3">
    <source>
        <dbReference type="ARBA" id="ARBA00023239"/>
    </source>
</evidence>
<dbReference type="Pfam" id="PF06725">
    <property type="entry name" value="3D"/>
    <property type="match status" value="1"/>
</dbReference>
<dbReference type="Gene3D" id="2.40.40.10">
    <property type="entry name" value="RlpA-like domain"/>
    <property type="match status" value="1"/>
</dbReference>
<evidence type="ECO:0000256" key="2">
    <source>
        <dbReference type="ARBA" id="ARBA00012587"/>
    </source>
</evidence>
<protein>
    <recommendedName>
        <fullName evidence="2">peptidoglycan lytic exotransglycosylase</fullName>
        <ecNumber evidence="2">4.2.2.n1</ecNumber>
    </recommendedName>
    <alternativeName>
        <fullName evidence="5">Murein hydrolase A</fullName>
    </alternativeName>
</protein>
<dbReference type="SMART" id="SM00925">
    <property type="entry name" value="MltA"/>
    <property type="match status" value="1"/>
</dbReference>
<evidence type="ECO:0000259" key="7">
    <source>
        <dbReference type="SMART" id="SM00925"/>
    </source>
</evidence>
<feature type="domain" description="Lytic transglycosylase MltA" evidence="7">
    <location>
        <begin position="129"/>
        <end position="280"/>
    </location>
</feature>
<evidence type="ECO:0000256" key="5">
    <source>
        <dbReference type="ARBA" id="ARBA00030918"/>
    </source>
</evidence>
<dbReference type="CDD" id="cd14668">
    <property type="entry name" value="mlta_B"/>
    <property type="match status" value="1"/>
</dbReference>
<keyword evidence="3" id="KW-0456">Lyase</keyword>
<evidence type="ECO:0000313" key="9">
    <source>
        <dbReference type="EMBL" id="CAI3944934.1"/>
    </source>
</evidence>
<dbReference type="GO" id="GO:0071555">
    <property type="term" value="P:cell wall organization"/>
    <property type="evidence" value="ECO:0007669"/>
    <property type="project" value="UniProtKB-KW"/>
</dbReference>
<dbReference type="GO" id="GO:0019867">
    <property type="term" value="C:outer membrane"/>
    <property type="evidence" value="ECO:0007669"/>
    <property type="project" value="InterPro"/>
</dbReference>
<sequence length="406" mass="45157">MKSVLRYFTILLAGGLAACVQTQENLSDFYPVSYQNLSGWDKENYGQLLTLFRQNCQYLEKLPPNRHLGGVQGLFGGQAQDWLQSCNAANAVNVADPAQAKQFFEAWLQPYQYTISGTTGKVTGYYEPDVKGSTVRTDVYNVPVYGKPRDLIARKNTDGQIEYGFIQGGLFVPYYTRAQIDQGALSGKGLEIAWVKDPIDLFFMQIQGSGRIVLPDGQILRLGYAGKNGQPYTALGRLMIDQGLMDSQSINMFSVRAWLHSHPEQAVSLMEQNKNYVFFRRLTDQRHDTGPIGTLGAPLTAGRSVAVDKQWIPLGVPLWLETTMPSPAQNQTDSLVRYPWKRMVFAQDVGGGVTGMSRVDLFTGWGAQAGWYAGLMNEEGKVFILLPRRSEQQSLPITTTQQPSAQ</sequence>
<dbReference type="PANTHER" id="PTHR30124">
    <property type="entry name" value="MEMBRANE-BOUND LYTIC MUREIN TRANSGLYCOSYLASE A"/>
    <property type="match status" value="1"/>
</dbReference>
<dbReference type="PIRSF" id="PIRSF019422">
    <property type="entry name" value="MltA"/>
    <property type="match status" value="1"/>
</dbReference>
<dbReference type="SUPFAM" id="SSF50685">
    <property type="entry name" value="Barwin-like endoglucanases"/>
    <property type="match status" value="1"/>
</dbReference>
<dbReference type="CDD" id="cd14485">
    <property type="entry name" value="mltA_like_LT_A"/>
    <property type="match status" value="1"/>
</dbReference>
<dbReference type="GO" id="GO:0009253">
    <property type="term" value="P:peptidoglycan catabolic process"/>
    <property type="evidence" value="ECO:0007669"/>
    <property type="project" value="TreeGrafter"/>
</dbReference>
<comment type="catalytic activity">
    <reaction evidence="1">
        <text>Exolytic cleavage of the (1-&gt;4)-beta-glycosidic linkage between N-acetylmuramic acid (MurNAc) and N-acetylglucosamine (GlcNAc) residues in peptidoglycan, from either the reducing or the non-reducing ends of the peptidoglycan chains, with concomitant formation of a 1,6-anhydrobond in the MurNAc residue.</text>
        <dbReference type="EC" id="4.2.2.n1"/>
    </reaction>
</comment>
<keyword evidence="6" id="KW-0732">Signal</keyword>
<dbReference type="GO" id="GO:0008933">
    <property type="term" value="F:peptidoglycan lytic transglycosylase activity"/>
    <property type="evidence" value="ECO:0007669"/>
    <property type="project" value="TreeGrafter"/>
</dbReference>
<dbReference type="InterPro" id="IPR036908">
    <property type="entry name" value="RlpA-like_sf"/>
</dbReference>
<dbReference type="PANTHER" id="PTHR30124:SF0">
    <property type="entry name" value="MEMBRANE-BOUND LYTIC MUREIN TRANSGLYCOSYLASE A"/>
    <property type="match status" value="1"/>
</dbReference>
<dbReference type="EMBL" id="CAMXCM010000003">
    <property type="protein sequence ID" value="CAI3944934.1"/>
    <property type="molecule type" value="Genomic_DNA"/>
</dbReference>
<evidence type="ECO:0000256" key="1">
    <source>
        <dbReference type="ARBA" id="ARBA00001420"/>
    </source>
</evidence>
<gene>
    <name evidence="8" type="ORF">R53529_LOCUS31</name>
    <name evidence="9" type="ORF">R53530_LOCUS1461</name>
</gene>
<evidence type="ECO:0000256" key="6">
    <source>
        <dbReference type="SAM" id="SignalP"/>
    </source>
</evidence>
<dbReference type="Proteomes" id="UP001154255">
    <property type="component" value="Unassembled WGS sequence"/>
</dbReference>
<feature type="chain" id="PRO_5040807950" description="peptidoglycan lytic exotransglycosylase" evidence="6">
    <location>
        <begin position="19"/>
        <end position="406"/>
    </location>
</feature>
<reference evidence="9" key="1">
    <citation type="submission" date="2022-10" db="EMBL/GenBank/DDBJ databases">
        <authorList>
            <person name="Botero Cardona J."/>
        </authorList>
    </citation>
    <scope>NUCLEOTIDE SEQUENCE</scope>
    <source>
        <strain evidence="9">LMG 31819</strain>
        <strain evidence="8">R-53529</strain>
    </source>
</reference>
<dbReference type="EC" id="4.2.2.n1" evidence="2"/>
<evidence type="ECO:0000313" key="8">
    <source>
        <dbReference type="EMBL" id="CAI3922712.1"/>
    </source>
</evidence>
<dbReference type="InterPro" id="IPR026044">
    <property type="entry name" value="MltA"/>
</dbReference>
<evidence type="ECO:0000313" key="10">
    <source>
        <dbReference type="Proteomes" id="UP001154255"/>
    </source>
</evidence>
<dbReference type="RefSeq" id="WP_271788502.1">
    <property type="nucleotide sequence ID" value="NZ_CAMXCM010000003.1"/>
</dbReference>
<evidence type="ECO:0000256" key="4">
    <source>
        <dbReference type="ARBA" id="ARBA00023316"/>
    </source>
</evidence>
<accession>A0A9W4XI24</accession>
<name>A0A9W4XI24_9PROT</name>
<dbReference type="EMBL" id="CAMXCS010000001">
    <property type="protein sequence ID" value="CAI3922712.1"/>
    <property type="molecule type" value="Genomic_DNA"/>
</dbReference>
<dbReference type="Pfam" id="PF03562">
    <property type="entry name" value="MltA"/>
    <property type="match status" value="1"/>
</dbReference>
<proteinExistence type="predicted"/>
<organism evidence="9 10">
    <name type="scientific">Commensalibacter communis</name>
    <dbReference type="NCBI Taxonomy" id="2972786"/>
    <lineage>
        <taxon>Bacteria</taxon>
        <taxon>Pseudomonadati</taxon>
        <taxon>Pseudomonadota</taxon>
        <taxon>Alphaproteobacteria</taxon>
        <taxon>Acetobacterales</taxon>
        <taxon>Acetobacteraceae</taxon>
    </lineage>
</organism>
<dbReference type="Gene3D" id="2.40.240.50">
    <property type="entry name" value="Barwin-like endoglucanases"/>
    <property type="match status" value="1"/>
</dbReference>
<dbReference type="GO" id="GO:0004553">
    <property type="term" value="F:hydrolase activity, hydrolyzing O-glycosyl compounds"/>
    <property type="evidence" value="ECO:0007669"/>
    <property type="project" value="InterPro"/>
</dbReference>